<gene>
    <name evidence="10" type="ORF">JCM7686_pAMI6p165</name>
</gene>
<dbReference type="Pfam" id="PF25917">
    <property type="entry name" value="BSH_RND"/>
    <property type="match status" value="1"/>
</dbReference>
<dbReference type="HOGENOM" id="CLU_018816_2_1_5"/>
<dbReference type="GO" id="GO:0022857">
    <property type="term" value="F:transmembrane transporter activity"/>
    <property type="evidence" value="ECO:0007669"/>
    <property type="project" value="InterPro"/>
</dbReference>
<dbReference type="PANTHER" id="PTHR30158:SF3">
    <property type="entry name" value="MULTIDRUG EFFLUX PUMP SUBUNIT ACRA-RELATED"/>
    <property type="match status" value="1"/>
</dbReference>
<sequence length="461" mass="48576">MFHFRPAKILLPFVVAALLAPVAGVAQQGGQQMPPTPVSVIELTPQPLPVVSELPGRVSATRIAEVRPRVSGIVLQRVFEQGSFVNEGDVLYKIDNSQYRVSLASAEATLARAKANQLNARDQQARAERLRQRNVSSGVDLENAVTNLAVSDAEVEIAQASLDQAKLNFDYTEVKAPISGIIGRALVTEGALVTAQTDVMATIQQLDPVYVDFTQSSADVLQLRRAMQAGQLVATAPGEARVKLIYDDGTQYAHAGKLLFSEATVDPLTGQVTMRGEFPNPDGDLLPGLYVRISIEQAVAEAALSIPQMAVQRDPQGNAYVYTISAENKAERKIVTLGRTLGPRWIVLSGLTAGEKVVVEGAQKLYPEAQVAPEPWSDTEAANAAKGESKAGDAKDASTEAAAVKAADETPKTDAAPKTDGAPKAEGTEGAAKTETSPEAAPEAGAAQGGDKPAEAPKQGQ</sequence>
<protein>
    <submittedName>
        <fullName evidence="10">RND family efflux transporter</fullName>
    </submittedName>
</protein>
<proteinExistence type="inferred from homology"/>
<evidence type="ECO:0000259" key="9">
    <source>
        <dbReference type="Pfam" id="PF25967"/>
    </source>
</evidence>
<dbReference type="Gene3D" id="2.40.50.100">
    <property type="match status" value="1"/>
</dbReference>
<dbReference type="InterPro" id="IPR058624">
    <property type="entry name" value="MdtA-like_HH"/>
</dbReference>
<dbReference type="InterPro" id="IPR058626">
    <property type="entry name" value="MdtA-like_b-barrel"/>
</dbReference>
<dbReference type="SUPFAM" id="SSF111369">
    <property type="entry name" value="HlyD-like secretion proteins"/>
    <property type="match status" value="1"/>
</dbReference>
<feature type="domain" description="Multidrug resistance protein MdtA-like C-terminal permuted SH3" evidence="9">
    <location>
        <begin position="303"/>
        <end position="364"/>
    </location>
</feature>
<feature type="compositionally biased region" description="Basic and acidic residues" evidence="4">
    <location>
        <begin position="387"/>
        <end position="398"/>
    </location>
</feature>
<dbReference type="KEGG" id="pami:JCM7686_pAMI6p165"/>
<keyword evidence="11" id="KW-1185">Reference proteome</keyword>
<evidence type="ECO:0000313" key="10">
    <source>
        <dbReference type="EMBL" id="AGT11495.1"/>
    </source>
</evidence>
<name>S5Y7L1_PARAH</name>
<accession>S5Y7L1</accession>
<dbReference type="Gene3D" id="2.40.30.170">
    <property type="match status" value="1"/>
</dbReference>
<dbReference type="PATRIC" id="fig|1367847.3.peg.4477"/>
<dbReference type="Proteomes" id="UP000015480">
    <property type="component" value="Plasmid pAMI6"/>
</dbReference>
<evidence type="ECO:0000256" key="2">
    <source>
        <dbReference type="ARBA" id="ARBA00009477"/>
    </source>
</evidence>
<dbReference type="InterPro" id="IPR058625">
    <property type="entry name" value="MdtA-like_BSH"/>
</dbReference>
<dbReference type="OrthoDB" id="9816569at2"/>
<dbReference type="EMBL" id="CP006654">
    <property type="protein sequence ID" value="AGT11495.1"/>
    <property type="molecule type" value="Genomic_DNA"/>
</dbReference>
<dbReference type="InterPro" id="IPR006143">
    <property type="entry name" value="RND_pump_MFP"/>
</dbReference>
<dbReference type="GO" id="GO:0046677">
    <property type="term" value="P:response to antibiotic"/>
    <property type="evidence" value="ECO:0007669"/>
    <property type="project" value="TreeGrafter"/>
</dbReference>
<keyword evidence="5" id="KW-0732">Signal</keyword>
<dbReference type="AlphaFoldDB" id="S5Y7L1"/>
<keyword evidence="3" id="KW-0175">Coiled coil</keyword>
<reference evidence="10 11" key="1">
    <citation type="journal article" date="2014" name="BMC Genomics">
        <title>Architecture and functions of a multipartite genome of the methylotrophic bacterium Paracoccus aminophilus JCM 7686, containing primary and secondary chromids.</title>
        <authorList>
            <person name="Dziewit L."/>
            <person name="Czarnecki J."/>
            <person name="Wibberg D."/>
            <person name="Radlinska M."/>
            <person name="Mrozek P."/>
            <person name="Szymczak M."/>
            <person name="Schluter A."/>
            <person name="Puhler A."/>
            <person name="Bartosik D."/>
        </authorList>
    </citation>
    <scope>NUCLEOTIDE SEQUENCE [LARGE SCALE GENOMIC DNA]</scope>
    <source>
        <strain evidence="10">JCM 7686</strain>
        <plasmid evidence="11">Plasmid pAMI6</plasmid>
    </source>
</reference>
<dbReference type="GO" id="GO:0030313">
    <property type="term" value="C:cell envelope"/>
    <property type="evidence" value="ECO:0007669"/>
    <property type="project" value="UniProtKB-SubCell"/>
</dbReference>
<feature type="region of interest" description="Disordered" evidence="4">
    <location>
        <begin position="370"/>
        <end position="461"/>
    </location>
</feature>
<dbReference type="GO" id="GO:0005886">
    <property type="term" value="C:plasma membrane"/>
    <property type="evidence" value="ECO:0007669"/>
    <property type="project" value="TreeGrafter"/>
</dbReference>
<comment type="subcellular location">
    <subcellularLocation>
        <location evidence="1">Cell envelope</location>
    </subcellularLocation>
</comment>
<dbReference type="Pfam" id="PF25944">
    <property type="entry name" value="Beta-barrel_RND"/>
    <property type="match status" value="1"/>
</dbReference>
<organism evidence="10 11">
    <name type="scientific">Paracoccus aminophilus JCM 7686</name>
    <dbReference type="NCBI Taxonomy" id="1367847"/>
    <lineage>
        <taxon>Bacteria</taxon>
        <taxon>Pseudomonadati</taxon>
        <taxon>Pseudomonadota</taxon>
        <taxon>Alphaproteobacteria</taxon>
        <taxon>Rhodobacterales</taxon>
        <taxon>Paracoccaceae</taxon>
        <taxon>Paracoccus</taxon>
    </lineage>
</organism>
<feature type="chain" id="PRO_5004544815" evidence="5">
    <location>
        <begin position="27"/>
        <end position="461"/>
    </location>
</feature>
<dbReference type="PANTHER" id="PTHR30158">
    <property type="entry name" value="ACRA/E-RELATED COMPONENT OF DRUG EFFLUX TRANSPORTER"/>
    <property type="match status" value="1"/>
</dbReference>
<dbReference type="Gene3D" id="2.40.420.20">
    <property type="match status" value="1"/>
</dbReference>
<comment type="similarity">
    <text evidence="2">Belongs to the membrane fusion protein (MFP) (TC 8.A.1) family.</text>
</comment>
<feature type="coiled-coil region" evidence="3">
    <location>
        <begin position="96"/>
        <end position="133"/>
    </location>
</feature>
<evidence type="ECO:0000259" key="8">
    <source>
        <dbReference type="Pfam" id="PF25944"/>
    </source>
</evidence>
<evidence type="ECO:0000256" key="5">
    <source>
        <dbReference type="SAM" id="SignalP"/>
    </source>
</evidence>
<evidence type="ECO:0000256" key="1">
    <source>
        <dbReference type="ARBA" id="ARBA00004196"/>
    </source>
</evidence>
<dbReference type="InterPro" id="IPR058627">
    <property type="entry name" value="MdtA-like_C"/>
</dbReference>
<keyword evidence="10" id="KW-0614">Plasmid</keyword>
<dbReference type="RefSeq" id="WP_020953266.1">
    <property type="nucleotide sequence ID" value="NC_022044.1"/>
</dbReference>
<feature type="domain" description="Multidrug resistance protein MdtA-like barrel-sandwich hybrid" evidence="7">
    <location>
        <begin position="62"/>
        <end position="204"/>
    </location>
</feature>
<geneLocation type="plasmid" evidence="10 11">
    <name>pAMI6</name>
</geneLocation>
<evidence type="ECO:0000259" key="7">
    <source>
        <dbReference type="Pfam" id="PF25917"/>
    </source>
</evidence>
<feature type="compositionally biased region" description="Basic and acidic residues" evidence="4">
    <location>
        <begin position="406"/>
        <end position="427"/>
    </location>
</feature>
<dbReference type="FunFam" id="2.40.420.20:FF:000001">
    <property type="entry name" value="Efflux RND transporter periplasmic adaptor subunit"/>
    <property type="match status" value="1"/>
</dbReference>
<evidence type="ECO:0000256" key="3">
    <source>
        <dbReference type="SAM" id="Coils"/>
    </source>
</evidence>
<evidence type="ECO:0000256" key="4">
    <source>
        <dbReference type="SAM" id="MobiDB-lite"/>
    </source>
</evidence>
<feature type="domain" description="Multidrug resistance protein MdtA-like alpha-helical hairpin" evidence="6">
    <location>
        <begin position="103"/>
        <end position="172"/>
    </location>
</feature>
<dbReference type="Gene3D" id="1.10.287.470">
    <property type="entry name" value="Helix hairpin bin"/>
    <property type="match status" value="1"/>
</dbReference>
<dbReference type="Pfam" id="PF25967">
    <property type="entry name" value="RND-MFP_C"/>
    <property type="match status" value="1"/>
</dbReference>
<evidence type="ECO:0000259" key="6">
    <source>
        <dbReference type="Pfam" id="PF25876"/>
    </source>
</evidence>
<feature type="domain" description="Multidrug resistance protein MdtA-like beta-barrel" evidence="8">
    <location>
        <begin position="208"/>
        <end position="297"/>
    </location>
</feature>
<feature type="compositionally biased region" description="Low complexity" evidence="4">
    <location>
        <begin position="431"/>
        <end position="450"/>
    </location>
</feature>
<feature type="signal peptide" evidence="5">
    <location>
        <begin position="1"/>
        <end position="26"/>
    </location>
</feature>
<dbReference type="Pfam" id="PF25876">
    <property type="entry name" value="HH_MFP_RND"/>
    <property type="match status" value="1"/>
</dbReference>
<evidence type="ECO:0000313" key="11">
    <source>
        <dbReference type="Proteomes" id="UP000015480"/>
    </source>
</evidence>
<dbReference type="NCBIfam" id="TIGR01730">
    <property type="entry name" value="RND_mfp"/>
    <property type="match status" value="1"/>
</dbReference>